<accession>A0A1A9VHM6</accession>
<proteinExistence type="predicted"/>
<protein>
    <submittedName>
        <fullName evidence="2">Uncharacterized protein</fullName>
    </submittedName>
</protein>
<evidence type="ECO:0000256" key="1">
    <source>
        <dbReference type="SAM" id="Phobius"/>
    </source>
</evidence>
<keyword evidence="1" id="KW-0472">Membrane</keyword>
<dbReference type="Proteomes" id="UP000078200">
    <property type="component" value="Unassembled WGS sequence"/>
</dbReference>
<sequence length="120" mass="13602">MLRSFIIFNLDAATATATAAAAAAIIVVTVLLAKYSPSSFFSAHLNIYNPPKPARWIVYASEWFNIDSRMQIIFLNFTHFNFLNDSKCLCGQMNHIFTLDLCNSIQTIFIKIHLVNAYYT</sequence>
<keyword evidence="1" id="KW-0812">Transmembrane</keyword>
<feature type="transmembrane region" description="Helical" evidence="1">
    <location>
        <begin position="12"/>
        <end position="33"/>
    </location>
</feature>
<organism evidence="2 3">
    <name type="scientific">Glossina austeni</name>
    <name type="common">Savannah tsetse fly</name>
    <dbReference type="NCBI Taxonomy" id="7395"/>
    <lineage>
        <taxon>Eukaryota</taxon>
        <taxon>Metazoa</taxon>
        <taxon>Ecdysozoa</taxon>
        <taxon>Arthropoda</taxon>
        <taxon>Hexapoda</taxon>
        <taxon>Insecta</taxon>
        <taxon>Pterygota</taxon>
        <taxon>Neoptera</taxon>
        <taxon>Endopterygota</taxon>
        <taxon>Diptera</taxon>
        <taxon>Brachycera</taxon>
        <taxon>Muscomorpha</taxon>
        <taxon>Hippoboscoidea</taxon>
        <taxon>Glossinidae</taxon>
        <taxon>Glossina</taxon>
    </lineage>
</organism>
<evidence type="ECO:0000313" key="2">
    <source>
        <dbReference type="EnsemblMetazoa" id="GAUT037698-PA"/>
    </source>
</evidence>
<reference evidence="2" key="1">
    <citation type="submission" date="2020-05" db="UniProtKB">
        <authorList>
            <consortium name="EnsemblMetazoa"/>
        </authorList>
    </citation>
    <scope>IDENTIFICATION</scope>
    <source>
        <strain evidence="2">TTRI</strain>
    </source>
</reference>
<name>A0A1A9VHM6_GLOAU</name>
<evidence type="ECO:0000313" key="3">
    <source>
        <dbReference type="Proteomes" id="UP000078200"/>
    </source>
</evidence>
<keyword evidence="3" id="KW-1185">Reference proteome</keyword>
<keyword evidence="1" id="KW-1133">Transmembrane helix</keyword>
<dbReference type="VEuPathDB" id="VectorBase:GAUT037698"/>
<dbReference type="AlphaFoldDB" id="A0A1A9VHM6"/>
<dbReference type="EnsemblMetazoa" id="GAUT037698-RA">
    <property type="protein sequence ID" value="GAUT037698-PA"/>
    <property type="gene ID" value="GAUT037698"/>
</dbReference>